<name>A0ABD1GS22_SALDI</name>
<keyword evidence="4" id="KW-0804">Transcription</keyword>
<feature type="region of interest" description="Disordered" evidence="6">
    <location>
        <begin position="1"/>
        <end position="38"/>
    </location>
</feature>
<feature type="compositionally biased region" description="Basic and acidic residues" evidence="6">
    <location>
        <begin position="1"/>
        <end position="21"/>
    </location>
</feature>
<dbReference type="GO" id="GO:0003677">
    <property type="term" value="F:DNA binding"/>
    <property type="evidence" value="ECO:0007669"/>
    <property type="project" value="UniProtKB-KW"/>
</dbReference>
<protein>
    <recommendedName>
        <fullName evidence="9">TF-B3 domain-containing protein</fullName>
    </recommendedName>
</protein>
<dbReference type="AlphaFoldDB" id="A0ABD1GS22"/>
<dbReference type="InterPro" id="IPR015300">
    <property type="entry name" value="DNA-bd_pseudobarrel_sf"/>
</dbReference>
<dbReference type="Proteomes" id="UP001567538">
    <property type="component" value="Unassembled WGS sequence"/>
</dbReference>
<dbReference type="Gene3D" id="2.40.330.10">
    <property type="entry name" value="DNA-binding pseudobarrel domain"/>
    <property type="match status" value="1"/>
</dbReference>
<accession>A0ABD1GS22</accession>
<evidence type="ECO:0000256" key="2">
    <source>
        <dbReference type="ARBA" id="ARBA00023015"/>
    </source>
</evidence>
<evidence type="ECO:0000256" key="5">
    <source>
        <dbReference type="ARBA" id="ARBA00023242"/>
    </source>
</evidence>
<evidence type="ECO:0000256" key="4">
    <source>
        <dbReference type="ARBA" id="ARBA00023163"/>
    </source>
</evidence>
<keyword evidence="2" id="KW-0805">Transcription regulation</keyword>
<dbReference type="InterPro" id="IPR003340">
    <property type="entry name" value="B3_DNA-bd"/>
</dbReference>
<comment type="caution">
    <text evidence="7">The sequence shown here is derived from an EMBL/GenBank/DDBJ whole genome shotgun (WGS) entry which is preliminary data.</text>
</comment>
<dbReference type="SUPFAM" id="SSF101936">
    <property type="entry name" value="DNA-binding pseudobarrel domain"/>
    <property type="match status" value="1"/>
</dbReference>
<evidence type="ECO:0000256" key="1">
    <source>
        <dbReference type="ARBA" id="ARBA00004123"/>
    </source>
</evidence>
<keyword evidence="5" id="KW-0539">Nucleus</keyword>
<evidence type="ECO:0000313" key="7">
    <source>
        <dbReference type="EMBL" id="KAL1546560.1"/>
    </source>
</evidence>
<dbReference type="GO" id="GO:0005634">
    <property type="term" value="C:nucleus"/>
    <property type="evidence" value="ECO:0007669"/>
    <property type="project" value="UniProtKB-SubCell"/>
</dbReference>
<evidence type="ECO:0000313" key="8">
    <source>
        <dbReference type="Proteomes" id="UP001567538"/>
    </source>
</evidence>
<evidence type="ECO:0008006" key="9">
    <source>
        <dbReference type="Google" id="ProtNLM"/>
    </source>
</evidence>
<dbReference type="CDD" id="cd10017">
    <property type="entry name" value="B3_DNA"/>
    <property type="match status" value="1"/>
</dbReference>
<proteinExistence type="predicted"/>
<gene>
    <name evidence="7" type="ORF">AAHA92_23141</name>
</gene>
<evidence type="ECO:0000256" key="3">
    <source>
        <dbReference type="ARBA" id="ARBA00023125"/>
    </source>
</evidence>
<reference evidence="7 8" key="1">
    <citation type="submission" date="2024-06" db="EMBL/GenBank/DDBJ databases">
        <title>A chromosome level genome sequence of Diviner's sage (Salvia divinorum).</title>
        <authorList>
            <person name="Ford S.A."/>
            <person name="Ro D.-K."/>
            <person name="Ness R.W."/>
            <person name="Phillips M.A."/>
        </authorList>
    </citation>
    <scope>NUCLEOTIDE SEQUENCE [LARGE SCALE GENOMIC DNA]</scope>
    <source>
        <strain evidence="7">SAF-2024a</strain>
        <tissue evidence="7">Leaf</tissue>
    </source>
</reference>
<keyword evidence="3" id="KW-0238">DNA-binding</keyword>
<dbReference type="EMBL" id="JBEAFC010000008">
    <property type="protein sequence ID" value="KAL1546560.1"/>
    <property type="molecule type" value="Genomic_DNA"/>
</dbReference>
<keyword evidence="8" id="KW-1185">Reference proteome</keyword>
<sequence>MSKGRTSIESDDHHEEASRERKLTRRNPNQEEEAPVPQQELLFEKRLTYSDAKYGRLVITGADRQKVTAFLTDAERKMAVGDGLRVVATDANGAEYTMELKRNAKPILSNGWAELARANEAKCGDSVNGFGSRAATGAGGKFRLKLNIIRK</sequence>
<evidence type="ECO:0000256" key="6">
    <source>
        <dbReference type="SAM" id="MobiDB-lite"/>
    </source>
</evidence>
<comment type="subcellular location">
    <subcellularLocation>
        <location evidence="1">Nucleus</location>
    </subcellularLocation>
</comment>
<organism evidence="7 8">
    <name type="scientific">Salvia divinorum</name>
    <name type="common">Maria pastora</name>
    <name type="synonym">Diviner's sage</name>
    <dbReference type="NCBI Taxonomy" id="28513"/>
    <lineage>
        <taxon>Eukaryota</taxon>
        <taxon>Viridiplantae</taxon>
        <taxon>Streptophyta</taxon>
        <taxon>Embryophyta</taxon>
        <taxon>Tracheophyta</taxon>
        <taxon>Spermatophyta</taxon>
        <taxon>Magnoliopsida</taxon>
        <taxon>eudicotyledons</taxon>
        <taxon>Gunneridae</taxon>
        <taxon>Pentapetalae</taxon>
        <taxon>asterids</taxon>
        <taxon>lamiids</taxon>
        <taxon>Lamiales</taxon>
        <taxon>Lamiaceae</taxon>
        <taxon>Nepetoideae</taxon>
        <taxon>Mentheae</taxon>
        <taxon>Salviinae</taxon>
        <taxon>Salvia</taxon>
        <taxon>Salvia subgen. Calosphace</taxon>
    </lineage>
</organism>